<organism evidence="1">
    <name type="scientific">Anguilla anguilla</name>
    <name type="common">European freshwater eel</name>
    <name type="synonym">Muraena anguilla</name>
    <dbReference type="NCBI Taxonomy" id="7936"/>
    <lineage>
        <taxon>Eukaryota</taxon>
        <taxon>Metazoa</taxon>
        <taxon>Chordata</taxon>
        <taxon>Craniata</taxon>
        <taxon>Vertebrata</taxon>
        <taxon>Euteleostomi</taxon>
        <taxon>Actinopterygii</taxon>
        <taxon>Neopterygii</taxon>
        <taxon>Teleostei</taxon>
        <taxon>Anguilliformes</taxon>
        <taxon>Anguillidae</taxon>
        <taxon>Anguilla</taxon>
    </lineage>
</organism>
<dbReference type="AlphaFoldDB" id="A0A0E9UI73"/>
<accession>A0A0E9UI73</accession>
<name>A0A0E9UI73_ANGAN</name>
<evidence type="ECO:0000313" key="1">
    <source>
        <dbReference type="EMBL" id="JAH64950.1"/>
    </source>
</evidence>
<reference evidence="1" key="2">
    <citation type="journal article" date="2015" name="Fish Shellfish Immunol.">
        <title>Early steps in the European eel (Anguilla anguilla)-Vibrio vulnificus interaction in the gills: Role of the RtxA13 toxin.</title>
        <authorList>
            <person name="Callol A."/>
            <person name="Pajuelo D."/>
            <person name="Ebbesson L."/>
            <person name="Teles M."/>
            <person name="MacKenzie S."/>
            <person name="Amaro C."/>
        </authorList>
    </citation>
    <scope>NUCLEOTIDE SEQUENCE</scope>
</reference>
<proteinExistence type="predicted"/>
<dbReference type="EMBL" id="GBXM01043627">
    <property type="protein sequence ID" value="JAH64950.1"/>
    <property type="molecule type" value="Transcribed_RNA"/>
</dbReference>
<protein>
    <submittedName>
        <fullName evidence="1">Uncharacterized protein</fullName>
    </submittedName>
</protein>
<reference evidence="1" key="1">
    <citation type="submission" date="2014-11" db="EMBL/GenBank/DDBJ databases">
        <authorList>
            <person name="Amaro Gonzalez C."/>
        </authorList>
    </citation>
    <scope>NUCLEOTIDE SEQUENCE</scope>
</reference>
<sequence length="24" mass="2906">MIKHHIYNMIKLQAFSRHCYSAIT</sequence>